<sequence length="200" mass="22889">MLSTLFKPSSSSSSSLSVVNELRSCRRMTSSLTRRSDSGSTRVLSSTRRRRHQRSANTSDGLYTRTTFQTFKGHDPQTVNPVVCFATVRSDRRGETKFPRNEQEMKMAADQLRQTRCRVSRKRLRLSVLSAAWMTAIHLSLTVVISILLMQQEEEEQRKKSCSRVGTERRKRTYESPPEKSDSVGRSSLRAQKDVIMIKL</sequence>
<evidence type="ECO:0008006" key="5">
    <source>
        <dbReference type="Google" id="ProtNLM"/>
    </source>
</evidence>
<comment type="caution">
    <text evidence="3">The sequence shown here is derived from an EMBL/GenBank/DDBJ whole genome shotgun (WGS) entry which is preliminary data.</text>
</comment>
<dbReference type="AlphaFoldDB" id="A0A6A4T786"/>
<evidence type="ECO:0000256" key="1">
    <source>
        <dbReference type="SAM" id="MobiDB-lite"/>
    </source>
</evidence>
<keyword evidence="2" id="KW-0812">Transmembrane</keyword>
<dbReference type="EMBL" id="VEVO01000007">
    <property type="protein sequence ID" value="KAF0040188.1"/>
    <property type="molecule type" value="Genomic_DNA"/>
</dbReference>
<dbReference type="Proteomes" id="UP000438429">
    <property type="component" value="Unassembled WGS sequence"/>
</dbReference>
<evidence type="ECO:0000256" key="2">
    <source>
        <dbReference type="SAM" id="Phobius"/>
    </source>
</evidence>
<keyword evidence="2" id="KW-0472">Membrane</keyword>
<keyword evidence="2" id="KW-1133">Transmembrane helix</keyword>
<evidence type="ECO:0000313" key="3">
    <source>
        <dbReference type="EMBL" id="KAF0040188.1"/>
    </source>
</evidence>
<accession>A0A6A4T786</accession>
<feature type="region of interest" description="Disordered" evidence="1">
    <location>
        <begin position="26"/>
        <end position="60"/>
    </location>
</feature>
<feature type="region of interest" description="Disordered" evidence="1">
    <location>
        <begin position="156"/>
        <end position="188"/>
    </location>
</feature>
<gene>
    <name evidence="3" type="ORF">F2P81_008423</name>
</gene>
<feature type="compositionally biased region" description="Basic and acidic residues" evidence="1">
    <location>
        <begin position="173"/>
        <end position="183"/>
    </location>
</feature>
<reference evidence="3 4" key="1">
    <citation type="submission" date="2019-06" db="EMBL/GenBank/DDBJ databases">
        <title>Draft genomes of female and male turbot (Scophthalmus maximus).</title>
        <authorList>
            <person name="Xu H."/>
            <person name="Xu X.-W."/>
            <person name="Shao C."/>
            <person name="Chen S."/>
        </authorList>
    </citation>
    <scope>NUCLEOTIDE SEQUENCE [LARGE SCALE GENOMIC DNA]</scope>
    <source>
        <strain evidence="3">Ysfricsl-2016a</strain>
        <tissue evidence="3">Blood</tissue>
    </source>
</reference>
<proteinExistence type="predicted"/>
<organism evidence="3 4">
    <name type="scientific">Scophthalmus maximus</name>
    <name type="common">Turbot</name>
    <name type="synonym">Psetta maxima</name>
    <dbReference type="NCBI Taxonomy" id="52904"/>
    <lineage>
        <taxon>Eukaryota</taxon>
        <taxon>Metazoa</taxon>
        <taxon>Chordata</taxon>
        <taxon>Craniata</taxon>
        <taxon>Vertebrata</taxon>
        <taxon>Euteleostomi</taxon>
        <taxon>Actinopterygii</taxon>
        <taxon>Neopterygii</taxon>
        <taxon>Teleostei</taxon>
        <taxon>Neoteleostei</taxon>
        <taxon>Acanthomorphata</taxon>
        <taxon>Carangaria</taxon>
        <taxon>Pleuronectiformes</taxon>
        <taxon>Pleuronectoidei</taxon>
        <taxon>Scophthalmidae</taxon>
        <taxon>Scophthalmus</taxon>
    </lineage>
</organism>
<evidence type="ECO:0000313" key="4">
    <source>
        <dbReference type="Proteomes" id="UP000438429"/>
    </source>
</evidence>
<name>A0A6A4T786_SCOMX</name>
<feature type="transmembrane region" description="Helical" evidence="2">
    <location>
        <begin position="126"/>
        <end position="150"/>
    </location>
</feature>
<protein>
    <recommendedName>
        <fullName evidence="5">Transmembrane protein</fullName>
    </recommendedName>
</protein>